<dbReference type="Gene3D" id="3.30.450.150">
    <property type="entry name" value="Haem-degrading domain"/>
    <property type="match status" value="1"/>
</dbReference>
<accession>A0A7R8WY79</accession>
<dbReference type="EMBL" id="OB687840">
    <property type="protein sequence ID" value="CAD7237414.1"/>
    <property type="molecule type" value="Genomic_DNA"/>
</dbReference>
<dbReference type="PANTHER" id="PTHR34309">
    <property type="entry name" value="SLR1406 PROTEIN"/>
    <property type="match status" value="1"/>
</dbReference>
<name>A0A7R8WY79_9CRUS</name>
<dbReference type="InterPro" id="IPR052517">
    <property type="entry name" value="GlcG_carb_metab_protein"/>
</dbReference>
<dbReference type="SUPFAM" id="SSF143744">
    <property type="entry name" value="GlcG-like"/>
    <property type="match status" value="1"/>
</dbReference>
<gene>
    <name evidence="1" type="ORF">CTOB1V02_LOCUS15229</name>
</gene>
<evidence type="ECO:0000313" key="1">
    <source>
        <dbReference type="EMBL" id="CAD7237414.1"/>
    </source>
</evidence>
<dbReference type="AlphaFoldDB" id="A0A7R8WY79"/>
<reference evidence="1" key="1">
    <citation type="submission" date="2020-11" db="EMBL/GenBank/DDBJ databases">
        <authorList>
            <person name="Tran Van P."/>
        </authorList>
    </citation>
    <scope>NUCLEOTIDE SEQUENCE</scope>
</reference>
<dbReference type="OrthoDB" id="10053682at2759"/>
<sequence>MVAAAELDATRNNWNVVIAVVDDGGHLIYLQRMDGTQHGSIDVAIGKAKTSIAFKRPTKLYDDFAKTRPSLLSLTDFTLIEGGVPVTVGDQIIGAIGVSGVTSQQDAQIAEAGLAVLENQ</sequence>
<dbReference type="Pfam" id="PF03928">
    <property type="entry name" value="HbpS-like"/>
    <property type="match status" value="1"/>
</dbReference>
<proteinExistence type="predicted"/>
<dbReference type="PANTHER" id="PTHR34309:SF1">
    <property type="entry name" value="PROTEIN GLCG"/>
    <property type="match status" value="1"/>
</dbReference>
<dbReference type="InterPro" id="IPR005624">
    <property type="entry name" value="PduO/GlcC-like"/>
</dbReference>
<organism evidence="1">
    <name type="scientific">Cyprideis torosa</name>
    <dbReference type="NCBI Taxonomy" id="163714"/>
    <lineage>
        <taxon>Eukaryota</taxon>
        <taxon>Metazoa</taxon>
        <taxon>Ecdysozoa</taxon>
        <taxon>Arthropoda</taxon>
        <taxon>Crustacea</taxon>
        <taxon>Oligostraca</taxon>
        <taxon>Ostracoda</taxon>
        <taxon>Podocopa</taxon>
        <taxon>Podocopida</taxon>
        <taxon>Cytherocopina</taxon>
        <taxon>Cytheroidea</taxon>
        <taxon>Cytherideidae</taxon>
        <taxon>Cyprideis</taxon>
    </lineage>
</organism>
<dbReference type="InterPro" id="IPR038084">
    <property type="entry name" value="PduO/GlcC-like_sf"/>
</dbReference>
<protein>
    <submittedName>
        <fullName evidence="1">Uncharacterized protein</fullName>
    </submittedName>
</protein>